<comment type="caution">
    <text evidence="9">The sequence shown here is derived from an EMBL/GenBank/DDBJ whole genome shotgun (WGS) entry which is preliminary data.</text>
</comment>
<dbReference type="GO" id="GO:0016787">
    <property type="term" value="F:hydrolase activity"/>
    <property type="evidence" value="ECO:0007669"/>
    <property type="project" value="UniProtKB-KW"/>
</dbReference>
<organism evidence="9 10">
    <name type="scientific">Cocleimonas flava</name>
    <dbReference type="NCBI Taxonomy" id="634765"/>
    <lineage>
        <taxon>Bacteria</taxon>
        <taxon>Pseudomonadati</taxon>
        <taxon>Pseudomonadota</taxon>
        <taxon>Gammaproteobacteria</taxon>
        <taxon>Thiotrichales</taxon>
        <taxon>Thiotrichaceae</taxon>
        <taxon>Cocleimonas</taxon>
    </lineage>
</organism>
<dbReference type="InterPro" id="IPR008571">
    <property type="entry name" value="HerA-like"/>
</dbReference>
<dbReference type="PANTHER" id="PTHR42957">
    <property type="entry name" value="HELICASE MJ1565-RELATED"/>
    <property type="match status" value="1"/>
</dbReference>
<dbReference type="GO" id="GO:0005524">
    <property type="term" value="F:ATP binding"/>
    <property type="evidence" value="ECO:0007669"/>
    <property type="project" value="UniProtKB-KW"/>
</dbReference>
<sequence>MKHNPTHIGQVESVSGNSVTIKMASNYPSNMPIIDGTVYRIGQIGSFLKIPLGYANLYGLITQAGVLAMPETLLVAYKENPSIVDGHRWLRMILVGEQVGSSFERGVLQSPTSGDQVHLVTNEDLRIVYGGYNSQSSIIVGNQSASEGLAAQMDLDKLISRHCAIIGATGSGKSNAVSVVVKSIADKSLPSARILMLDPHGEYSSSLSGRCRVFKVDADMAKGEVELCVPYWALPFKELMAIFPGKLSDQNEDYIRGKVLELKRTSATKLGGLREEAITADSPIPFSINKLWFELDNFERITFATDRTTIEALTVSGDPAKLKSNQYPTAGLGSSAPFLNNKAKGLLGFLDGMRSRLLDQSYNFLFKPDGYTPELDGTIKNDLPNLFSIWFGHDAPVSVFDLSAIPSNIMQTISGCILKIIYDALYWGQNTLVGGKKQPLLLVLDEAHAYLKAGEDSISSRTVQAIAKEGRKYGVGMLLVTQRPSELDETVLSQCGSIIALRMTNTRDKGHVTSAMQDELREMADVLSGLRTGEAIVSGEAVRIPSRIKFFQANNAGKSSDPIASMLWGNEKPKTKEYEVSIRNWRNQTFN</sequence>
<dbReference type="PANTHER" id="PTHR42957:SF1">
    <property type="entry name" value="HELICASE MJ1565-RELATED"/>
    <property type="match status" value="1"/>
</dbReference>
<keyword evidence="1" id="KW-0547">Nucleotide-binding</keyword>
<keyword evidence="10" id="KW-1185">Reference proteome</keyword>
<proteinExistence type="predicted"/>
<keyword evidence="3" id="KW-0347">Helicase</keyword>
<accession>A0A4R1EVP8</accession>
<keyword evidence="6" id="KW-0413">Isomerase</keyword>
<dbReference type="EMBL" id="SMFQ01000004">
    <property type="protein sequence ID" value="TCJ84800.1"/>
    <property type="molecule type" value="Genomic_DNA"/>
</dbReference>
<keyword evidence="5" id="KW-0238">DNA-binding</keyword>
<evidence type="ECO:0000256" key="6">
    <source>
        <dbReference type="ARBA" id="ARBA00023235"/>
    </source>
</evidence>
<dbReference type="OrthoDB" id="9806951at2"/>
<dbReference type="Proteomes" id="UP000294887">
    <property type="component" value="Unassembled WGS sequence"/>
</dbReference>
<dbReference type="Pfam" id="PF05872">
    <property type="entry name" value="HerA_C"/>
    <property type="match status" value="1"/>
</dbReference>
<dbReference type="SUPFAM" id="SSF52540">
    <property type="entry name" value="P-loop containing nucleoside triphosphate hydrolases"/>
    <property type="match status" value="1"/>
</dbReference>
<evidence type="ECO:0000256" key="5">
    <source>
        <dbReference type="ARBA" id="ARBA00023125"/>
    </source>
</evidence>
<dbReference type="Gene3D" id="3.40.50.300">
    <property type="entry name" value="P-loop containing nucleotide triphosphate hydrolases"/>
    <property type="match status" value="2"/>
</dbReference>
<evidence type="ECO:0008006" key="11">
    <source>
        <dbReference type="Google" id="ProtNLM"/>
    </source>
</evidence>
<evidence type="ECO:0000313" key="9">
    <source>
        <dbReference type="EMBL" id="TCJ84800.1"/>
    </source>
</evidence>
<evidence type="ECO:0000259" key="7">
    <source>
        <dbReference type="Pfam" id="PF01935"/>
    </source>
</evidence>
<evidence type="ECO:0000256" key="2">
    <source>
        <dbReference type="ARBA" id="ARBA00022801"/>
    </source>
</evidence>
<dbReference type="AlphaFoldDB" id="A0A4R1EVP8"/>
<evidence type="ECO:0000256" key="1">
    <source>
        <dbReference type="ARBA" id="ARBA00022741"/>
    </source>
</evidence>
<evidence type="ECO:0000256" key="4">
    <source>
        <dbReference type="ARBA" id="ARBA00022840"/>
    </source>
</evidence>
<dbReference type="RefSeq" id="WP_131906535.1">
    <property type="nucleotide sequence ID" value="NZ_BAAAFU010000006.1"/>
</dbReference>
<gene>
    <name evidence="9" type="ORF">EV695_2761</name>
</gene>
<dbReference type="InterPro" id="IPR027417">
    <property type="entry name" value="P-loop_NTPase"/>
</dbReference>
<reference evidence="9 10" key="1">
    <citation type="submission" date="2019-03" db="EMBL/GenBank/DDBJ databases">
        <title>Genomic Encyclopedia of Type Strains, Phase IV (KMG-IV): sequencing the most valuable type-strain genomes for metagenomic binning, comparative biology and taxonomic classification.</title>
        <authorList>
            <person name="Goeker M."/>
        </authorList>
    </citation>
    <scope>NUCLEOTIDE SEQUENCE [LARGE SCALE GENOMIC DNA]</scope>
    <source>
        <strain evidence="9 10">DSM 24830</strain>
    </source>
</reference>
<dbReference type="InterPro" id="IPR033186">
    <property type="entry name" value="HerA_C"/>
</dbReference>
<name>A0A4R1EVP8_9GAMM</name>
<dbReference type="Pfam" id="PF01935">
    <property type="entry name" value="DUF87"/>
    <property type="match status" value="1"/>
</dbReference>
<evidence type="ECO:0000256" key="3">
    <source>
        <dbReference type="ARBA" id="ARBA00022806"/>
    </source>
</evidence>
<keyword evidence="4" id="KW-0067">ATP-binding</keyword>
<evidence type="ECO:0000259" key="8">
    <source>
        <dbReference type="Pfam" id="PF05872"/>
    </source>
</evidence>
<keyword evidence="2" id="KW-0378">Hydrolase</keyword>
<feature type="domain" description="Helicase HerA-like C-terminal" evidence="8">
    <location>
        <begin position="436"/>
        <end position="538"/>
    </location>
</feature>
<dbReference type="GO" id="GO:0003677">
    <property type="term" value="F:DNA binding"/>
    <property type="evidence" value="ECO:0007669"/>
    <property type="project" value="UniProtKB-KW"/>
</dbReference>
<evidence type="ECO:0000313" key="10">
    <source>
        <dbReference type="Proteomes" id="UP000294887"/>
    </source>
</evidence>
<dbReference type="GO" id="GO:0004386">
    <property type="term" value="F:helicase activity"/>
    <property type="evidence" value="ECO:0007669"/>
    <property type="project" value="UniProtKB-KW"/>
</dbReference>
<dbReference type="InterPro" id="IPR002789">
    <property type="entry name" value="HerA_central"/>
</dbReference>
<protein>
    <recommendedName>
        <fullName evidence="11">Helicase HerA central domain-containing protein</fullName>
    </recommendedName>
</protein>
<feature type="domain" description="Helicase HerA central" evidence="7">
    <location>
        <begin position="140"/>
        <end position="420"/>
    </location>
</feature>